<dbReference type="Gene3D" id="3.40.50.510">
    <property type="entry name" value="Phosphotransferase system, mannose-type IIA component"/>
    <property type="match status" value="1"/>
</dbReference>
<dbReference type="InterPro" id="IPR036662">
    <property type="entry name" value="PTS_EIIA_man-typ_sf"/>
</dbReference>
<name>A0A0A1MMA1_9BACI</name>
<evidence type="ECO:0000256" key="6">
    <source>
        <dbReference type="ARBA" id="ARBA00022683"/>
    </source>
</evidence>
<dbReference type="CDD" id="cd00006">
    <property type="entry name" value="PTS_IIA_man"/>
    <property type="match status" value="1"/>
</dbReference>
<keyword evidence="4" id="KW-0762">Sugar transport</keyword>
<keyword evidence="3" id="KW-0963">Cytoplasm</keyword>
<evidence type="ECO:0000259" key="8">
    <source>
        <dbReference type="PROSITE" id="PS51096"/>
    </source>
</evidence>
<dbReference type="InterPro" id="IPR004701">
    <property type="entry name" value="PTS_EIIA_man-typ"/>
</dbReference>
<dbReference type="STRING" id="545501.BN997_00762"/>
<evidence type="ECO:0000256" key="7">
    <source>
        <dbReference type="ARBA" id="ARBA00022777"/>
    </source>
</evidence>
<dbReference type="PANTHER" id="PTHR33799:SF1">
    <property type="entry name" value="PTS SYSTEM MANNOSE-SPECIFIC EIIAB COMPONENT-RELATED"/>
    <property type="match status" value="1"/>
</dbReference>
<dbReference type="PANTHER" id="PTHR33799">
    <property type="entry name" value="PTS PERMEASE-RELATED-RELATED"/>
    <property type="match status" value="1"/>
</dbReference>
<organism evidence="9 10">
    <name type="scientific">Oceanobacillus oncorhynchi</name>
    <dbReference type="NCBI Taxonomy" id="545501"/>
    <lineage>
        <taxon>Bacteria</taxon>
        <taxon>Bacillati</taxon>
        <taxon>Bacillota</taxon>
        <taxon>Bacilli</taxon>
        <taxon>Bacillales</taxon>
        <taxon>Bacillaceae</taxon>
        <taxon>Oceanobacillus</taxon>
    </lineage>
</organism>
<evidence type="ECO:0000313" key="9">
    <source>
        <dbReference type="EMBL" id="CEI80949.1"/>
    </source>
</evidence>
<dbReference type="GO" id="GO:0016020">
    <property type="term" value="C:membrane"/>
    <property type="evidence" value="ECO:0007669"/>
    <property type="project" value="InterPro"/>
</dbReference>
<keyword evidence="5" id="KW-0808">Transferase</keyword>
<dbReference type="AlphaFoldDB" id="A0A0A1MMA1"/>
<dbReference type="GO" id="GO:0016301">
    <property type="term" value="F:kinase activity"/>
    <property type="evidence" value="ECO:0007669"/>
    <property type="project" value="UniProtKB-KW"/>
</dbReference>
<evidence type="ECO:0000256" key="2">
    <source>
        <dbReference type="ARBA" id="ARBA00022448"/>
    </source>
</evidence>
<keyword evidence="2" id="KW-0813">Transport</keyword>
<dbReference type="Proteomes" id="UP000040453">
    <property type="component" value="Unassembled WGS sequence"/>
</dbReference>
<protein>
    <submittedName>
        <fullName evidence="9">PTS system mannose-specific EIIAB component</fullName>
    </submittedName>
</protein>
<dbReference type="GO" id="GO:0005737">
    <property type="term" value="C:cytoplasm"/>
    <property type="evidence" value="ECO:0007669"/>
    <property type="project" value="UniProtKB-SubCell"/>
</dbReference>
<dbReference type="InterPro" id="IPR051471">
    <property type="entry name" value="Bacterial_PTS_sugar_comp"/>
</dbReference>
<evidence type="ECO:0000256" key="3">
    <source>
        <dbReference type="ARBA" id="ARBA00022490"/>
    </source>
</evidence>
<keyword evidence="6" id="KW-0598">Phosphotransferase system</keyword>
<dbReference type="InterPro" id="IPR033887">
    <property type="entry name" value="PTS_IIA_man"/>
</dbReference>
<evidence type="ECO:0000256" key="4">
    <source>
        <dbReference type="ARBA" id="ARBA00022597"/>
    </source>
</evidence>
<dbReference type="SUPFAM" id="SSF53062">
    <property type="entry name" value="PTS system fructose IIA component-like"/>
    <property type="match status" value="1"/>
</dbReference>
<comment type="subcellular location">
    <subcellularLocation>
        <location evidence="1">Cytoplasm</location>
    </subcellularLocation>
</comment>
<dbReference type="RefSeq" id="WP_042529756.1">
    <property type="nucleotide sequence ID" value="NZ_CDGG01000001.1"/>
</dbReference>
<keyword evidence="10" id="KW-1185">Reference proteome</keyword>
<evidence type="ECO:0000256" key="5">
    <source>
        <dbReference type="ARBA" id="ARBA00022679"/>
    </source>
</evidence>
<accession>A0A0A1MMA1</accession>
<dbReference type="EMBL" id="CDGG01000001">
    <property type="protein sequence ID" value="CEI80949.1"/>
    <property type="molecule type" value="Genomic_DNA"/>
</dbReference>
<dbReference type="GO" id="GO:0009401">
    <property type="term" value="P:phosphoenolpyruvate-dependent sugar phosphotransferase system"/>
    <property type="evidence" value="ECO:0007669"/>
    <property type="project" value="UniProtKB-KW"/>
</dbReference>
<dbReference type="PROSITE" id="PS51096">
    <property type="entry name" value="PTS_EIIA_TYPE_4"/>
    <property type="match status" value="1"/>
</dbReference>
<reference evidence="9 10" key="1">
    <citation type="submission" date="2014-11" db="EMBL/GenBank/DDBJ databases">
        <authorList>
            <person name="Urmite Genomes Urmite Genomes"/>
        </authorList>
    </citation>
    <scope>NUCLEOTIDE SEQUENCE [LARGE SCALE GENOMIC DNA]</scope>
    <source>
        <strain evidence="9 10">Oc5</strain>
    </source>
</reference>
<evidence type="ECO:0000313" key="10">
    <source>
        <dbReference type="Proteomes" id="UP000040453"/>
    </source>
</evidence>
<dbReference type="OrthoDB" id="9799827at2"/>
<proteinExistence type="predicted"/>
<gene>
    <name evidence="9" type="primary">manX_3</name>
    <name evidence="9" type="ORF">BN997_00762</name>
</gene>
<keyword evidence="7" id="KW-0418">Kinase</keyword>
<sequence length="140" mass="15996">MRCFIFATHGYLSDAFVYSIEMILGQQENIHSIKMNPNTSTESIKEQLQNIVAQQESDTEYVVLTDILGGSITNLMAEWMTKENIHVLTGTNLPVAIELISNNEDISLKQLVHKSIYQGKEGIVYVNEVVERQEQERMEF</sequence>
<feature type="domain" description="PTS EIIA type-4" evidence="8">
    <location>
        <begin position="1"/>
        <end position="123"/>
    </location>
</feature>
<evidence type="ECO:0000256" key="1">
    <source>
        <dbReference type="ARBA" id="ARBA00004496"/>
    </source>
</evidence>
<dbReference type="Pfam" id="PF03610">
    <property type="entry name" value="EIIA-man"/>
    <property type="match status" value="1"/>
</dbReference>